<keyword evidence="3" id="KW-1185">Reference proteome</keyword>
<feature type="region of interest" description="Disordered" evidence="1">
    <location>
        <begin position="103"/>
        <end position="130"/>
    </location>
</feature>
<evidence type="ECO:0000256" key="1">
    <source>
        <dbReference type="SAM" id="MobiDB-lite"/>
    </source>
</evidence>
<feature type="region of interest" description="Disordered" evidence="1">
    <location>
        <begin position="47"/>
        <end position="87"/>
    </location>
</feature>
<dbReference type="AlphaFoldDB" id="A0A9Q3I5W3"/>
<proteinExistence type="predicted"/>
<gene>
    <name evidence="2" type="ORF">O181_070681</name>
</gene>
<dbReference type="EMBL" id="AVOT02036464">
    <property type="protein sequence ID" value="MBW0530966.1"/>
    <property type="molecule type" value="Genomic_DNA"/>
</dbReference>
<dbReference type="Proteomes" id="UP000765509">
    <property type="component" value="Unassembled WGS sequence"/>
</dbReference>
<reference evidence="2" key="1">
    <citation type="submission" date="2021-03" db="EMBL/GenBank/DDBJ databases">
        <title>Draft genome sequence of rust myrtle Austropuccinia psidii MF-1, a brazilian biotype.</title>
        <authorList>
            <person name="Quecine M.C."/>
            <person name="Pachon D.M.R."/>
            <person name="Bonatelli M.L."/>
            <person name="Correr F.H."/>
            <person name="Franceschini L.M."/>
            <person name="Leite T.F."/>
            <person name="Margarido G.R.A."/>
            <person name="Almeida C.A."/>
            <person name="Ferrarezi J.A."/>
            <person name="Labate C.A."/>
        </authorList>
    </citation>
    <scope>NUCLEOTIDE SEQUENCE</scope>
    <source>
        <strain evidence="2">MF-1</strain>
    </source>
</reference>
<protein>
    <submittedName>
        <fullName evidence="2">Uncharacterized protein</fullName>
    </submittedName>
</protein>
<organism evidence="2 3">
    <name type="scientific">Austropuccinia psidii MF-1</name>
    <dbReference type="NCBI Taxonomy" id="1389203"/>
    <lineage>
        <taxon>Eukaryota</taxon>
        <taxon>Fungi</taxon>
        <taxon>Dikarya</taxon>
        <taxon>Basidiomycota</taxon>
        <taxon>Pucciniomycotina</taxon>
        <taxon>Pucciniomycetes</taxon>
        <taxon>Pucciniales</taxon>
        <taxon>Sphaerophragmiaceae</taxon>
        <taxon>Austropuccinia</taxon>
    </lineage>
</organism>
<evidence type="ECO:0000313" key="2">
    <source>
        <dbReference type="EMBL" id="MBW0530966.1"/>
    </source>
</evidence>
<accession>A0A9Q3I5W3</accession>
<name>A0A9Q3I5W3_9BASI</name>
<comment type="caution">
    <text evidence="2">The sequence shown here is derived from an EMBL/GenBank/DDBJ whole genome shotgun (WGS) entry which is preliminary data.</text>
</comment>
<evidence type="ECO:0000313" key="3">
    <source>
        <dbReference type="Proteomes" id="UP000765509"/>
    </source>
</evidence>
<sequence length="130" mass="14986">MNIIQLKKDDSATSIAKVENWRIWQPPTISSANEPLLNNYGVRITEKRTSRTENTNQDALRSHPKGETPVNKRPNIPGAYIEDEQKEEEKTIIPTKYTKRQLVQNESDIPSQEPKIHHTKNTQESIKKVN</sequence>
<dbReference type="OrthoDB" id="2506366at2759"/>